<sequence length="74" mass="8152">MAFSLPLPRRAQLASTGPKSAFVARLRNAMALSRQRRKLAALDNAALDDMGLTRTDVALEIRRSAWSAPDSWRG</sequence>
<keyword evidence="3" id="KW-1185">Reference proteome</keyword>
<accession>A0A2V4NEY1</accession>
<dbReference type="Pfam" id="PF06568">
    <property type="entry name" value="YjiS-like"/>
    <property type="match status" value="1"/>
</dbReference>
<evidence type="ECO:0000313" key="2">
    <source>
        <dbReference type="EMBL" id="PYC48913.1"/>
    </source>
</evidence>
<organism evidence="2 3">
    <name type="scientific">Litorivita pollutaquae</name>
    <dbReference type="NCBI Taxonomy" id="2200892"/>
    <lineage>
        <taxon>Bacteria</taxon>
        <taxon>Pseudomonadati</taxon>
        <taxon>Pseudomonadota</taxon>
        <taxon>Alphaproteobacteria</taxon>
        <taxon>Rhodobacterales</taxon>
        <taxon>Paracoccaceae</taxon>
        <taxon>Litorivita</taxon>
    </lineage>
</organism>
<proteinExistence type="predicted"/>
<dbReference type="Proteomes" id="UP000248012">
    <property type="component" value="Unassembled WGS sequence"/>
</dbReference>
<dbReference type="EMBL" id="QFVT01000002">
    <property type="protein sequence ID" value="PYC48913.1"/>
    <property type="molecule type" value="Genomic_DNA"/>
</dbReference>
<protein>
    <recommendedName>
        <fullName evidence="1">YjiS-like domain-containing protein</fullName>
    </recommendedName>
</protein>
<dbReference type="OrthoDB" id="8096613at2"/>
<feature type="domain" description="YjiS-like" evidence="1">
    <location>
        <begin position="22"/>
        <end position="57"/>
    </location>
</feature>
<comment type="caution">
    <text evidence="2">The sequence shown here is derived from an EMBL/GenBank/DDBJ whole genome shotgun (WGS) entry which is preliminary data.</text>
</comment>
<evidence type="ECO:0000313" key="3">
    <source>
        <dbReference type="Proteomes" id="UP000248012"/>
    </source>
</evidence>
<dbReference type="RefSeq" id="WP_110794492.1">
    <property type="nucleotide sequence ID" value="NZ_KZ826481.1"/>
</dbReference>
<gene>
    <name evidence="2" type="ORF">DI396_02195</name>
</gene>
<dbReference type="InterPro" id="IPR009506">
    <property type="entry name" value="YjiS-like"/>
</dbReference>
<reference evidence="2 3" key="1">
    <citation type="submission" date="2018-05" db="EMBL/GenBank/DDBJ databases">
        <title>Oceanovita maritima gen. nov., sp. nov., a marine bacterium in the family Rhodobacteraceae isolated from surface seawater of Lundu port Xiamen, China.</title>
        <authorList>
            <person name="Hetharua B.H."/>
            <person name="Min D."/>
            <person name="Liao H."/>
            <person name="Tian Y."/>
        </authorList>
    </citation>
    <scope>NUCLEOTIDE SEQUENCE [LARGE SCALE GENOMIC DNA]</scope>
    <source>
        <strain evidence="2 3">FSX-11</strain>
    </source>
</reference>
<name>A0A2V4NEY1_9RHOB</name>
<dbReference type="AlphaFoldDB" id="A0A2V4NEY1"/>
<evidence type="ECO:0000259" key="1">
    <source>
        <dbReference type="Pfam" id="PF06568"/>
    </source>
</evidence>